<dbReference type="EMBL" id="CAXAMM010040878">
    <property type="protein sequence ID" value="CAK9095957.1"/>
    <property type="molecule type" value="Genomic_DNA"/>
</dbReference>
<dbReference type="PRINTS" id="PR00380">
    <property type="entry name" value="KINESINHEAVY"/>
</dbReference>
<dbReference type="Gene3D" id="3.40.850.10">
    <property type="entry name" value="Kinesin motor domain"/>
    <property type="match status" value="1"/>
</dbReference>
<accession>A0ABP0R5W5</accession>
<dbReference type="SUPFAM" id="SSF52540">
    <property type="entry name" value="P-loop containing nucleoside triphosphate hydrolases"/>
    <property type="match status" value="1"/>
</dbReference>
<keyword evidence="6" id="KW-0505">Motor protein</keyword>
<name>A0ABP0R5W5_9DINO</name>
<comment type="similarity">
    <text evidence="6">Belongs to the TRAFAC class myosin-kinesin ATPase superfamily. Kinesin family.</text>
</comment>
<keyword evidence="11" id="KW-1185">Reference proteome</keyword>
<feature type="compositionally biased region" description="Polar residues" evidence="8">
    <location>
        <begin position="27"/>
        <end position="36"/>
    </location>
</feature>
<dbReference type="InterPro" id="IPR036961">
    <property type="entry name" value="Kinesin_motor_dom_sf"/>
</dbReference>
<evidence type="ECO:0000313" key="10">
    <source>
        <dbReference type="EMBL" id="CAK9095957.1"/>
    </source>
</evidence>
<evidence type="ECO:0000313" key="11">
    <source>
        <dbReference type="Proteomes" id="UP001642464"/>
    </source>
</evidence>
<dbReference type="InterPro" id="IPR027417">
    <property type="entry name" value="P-loop_NTPase"/>
</dbReference>
<organism evidence="10 11">
    <name type="scientific">Durusdinium trenchii</name>
    <dbReference type="NCBI Taxonomy" id="1381693"/>
    <lineage>
        <taxon>Eukaryota</taxon>
        <taxon>Sar</taxon>
        <taxon>Alveolata</taxon>
        <taxon>Dinophyceae</taxon>
        <taxon>Suessiales</taxon>
        <taxon>Symbiodiniaceae</taxon>
        <taxon>Durusdinium</taxon>
    </lineage>
</organism>
<evidence type="ECO:0000259" key="9">
    <source>
        <dbReference type="PROSITE" id="PS50067"/>
    </source>
</evidence>
<keyword evidence="3 6" id="KW-0547">Nucleotide-binding</keyword>
<keyword evidence="2" id="KW-0963">Cytoplasm</keyword>
<feature type="region of interest" description="Disordered" evidence="8">
    <location>
        <begin position="1066"/>
        <end position="1123"/>
    </location>
</feature>
<dbReference type="Pfam" id="PF00225">
    <property type="entry name" value="Kinesin"/>
    <property type="match status" value="1"/>
</dbReference>
<evidence type="ECO:0000256" key="8">
    <source>
        <dbReference type="SAM" id="MobiDB-lite"/>
    </source>
</evidence>
<sequence length="1138" mass="125257">MQRPPLTPMGQERRHLAREGSARRPSSRGSISSVASTGKRGYRSKQQKYNTWNPRSSSKNPSRSWKTERGGPATPVRRLSSASGLSTDSASVASGLGRRKKEAPSVCVMVRIRAPGENHDATKACVEVLEPEPTFDELEDAEATNKLKKGSVRVGGPGGQVFTFDRIFGPAEGQETVFLDAGKPIAENALQGYNTSIFAYGQTGSGKTYTMQGLESEESLQGLIPRMLEYCFVGFEHLKSEGTKVIVHCSYLEIYNEQVFDLLDVEAREASGMPGFVLPHKQVRENMKRGVYVEGAVEECIENVGEAFRFIRLGAEQRHVGSTNMNRESSRSHSIFTLSIEMNTPGDETKGTVEMTRTSRINLVDLAGSERQRATKASGERLNEAKHINKSLSALGNVISALVERSKGRTQHVPHRDSVLTYLLRDSLGGNTKTSIIATISPDEKNFQDTLSTLQFGQRAKHIRNVVKANTVMSSDVGVLRREVKRLRDELERTKKAGAASGPEARNITPSTASVPNVTALLEQNKDFSRINDKVQQNPAHADPAAASQHELFQQRISHLELVLLQVLQELGENRETITTLKREARDRNELAEVLRDSVAAKDLVLQLHDQQSKEQDPGQTDVLKEAKQTAQELTLRAEIAKLRADYNAVVAKYKRKSIVANSTDEAAIQRRMASLQVQLEAVLEDKTELEQIVRDLGAQKSAIDAQLKEKTTALLKAEKEVLTAKMQGQNQDNVGCQQDQLGQQQSDADLVKALEEELKQSIAKAELLEEQLFLETERNALGDALSEQAQHRLAVLRTKHQSAVNRRRSAGDESAFTAEVPDAQDVAAGSDAKGGESADALVRKRLLTQLADARKQLKQVEQANKRLSVQLDRKVESARKQTKQLRKSLNAMENDADSEHMKGVKLEVQLQEMREKFERVTCNNKELQEAVEMANSLADFKEKQLIAAKKELEAAKQRQKKISGIPRLSDVSVKNSPSGRSRATPTNENNRTGGNKRLSGQSQGESTKPSARDSIQTVRMSAFGGGRDSLLESPRSAVASPASNVASGGFTPKSVAEFFPNANSTTTSLAKQRALNDGGQLADEETKREREPLSFRRASLERSNSSSSLKGTPTAAGSLDRRPGSFRFANILRFSTR</sequence>
<feature type="compositionally biased region" description="Basic and acidic residues" evidence="8">
    <location>
        <begin position="1085"/>
        <end position="1101"/>
    </location>
</feature>
<comment type="subcellular location">
    <subcellularLocation>
        <location evidence="1">Cytoplasm</location>
    </subcellularLocation>
</comment>
<feature type="compositionally biased region" description="Basic and acidic residues" evidence="8">
    <location>
        <begin position="11"/>
        <end position="22"/>
    </location>
</feature>
<protein>
    <submittedName>
        <fullName evidence="10">Kinesin-like protein KIF15 (Kinesin-related protein KRP180)</fullName>
    </submittedName>
</protein>
<feature type="coiled-coil region" evidence="7">
    <location>
        <begin position="844"/>
        <end position="959"/>
    </location>
</feature>
<evidence type="ECO:0000256" key="2">
    <source>
        <dbReference type="ARBA" id="ARBA00022490"/>
    </source>
</evidence>
<dbReference type="SMART" id="SM00129">
    <property type="entry name" value="KISc"/>
    <property type="match status" value="1"/>
</dbReference>
<proteinExistence type="inferred from homology"/>
<feature type="region of interest" description="Disordered" evidence="8">
    <location>
        <begin position="492"/>
        <end position="513"/>
    </location>
</feature>
<evidence type="ECO:0000256" key="6">
    <source>
        <dbReference type="PROSITE-ProRule" id="PRU00283"/>
    </source>
</evidence>
<dbReference type="InterPro" id="IPR019821">
    <property type="entry name" value="Kinesin_motor_CS"/>
</dbReference>
<dbReference type="PANTHER" id="PTHR47969:SF15">
    <property type="entry name" value="CHROMOSOME-ASSOCIATED KINESIN KIF4A-RELATED"/>
    <property type="match status" value="1"/>
</dbReference>
<evidence type="ECO:0000256" key="5">
    <source>
        <dbReference type="ARBA" id="ARBA00023054"/>
    </source>
</evidence>
<comment type="caution">
    <text evidence="10">The sequence shown here is derived from an EMBL/GenBank/DDBJ whole genome shotgun (WGS) entry which is preliminary data.</text>
</comment>
<keyword evidence="4 6" id="KW-0067">ATP-binding</keyword>
<dbReference type="Proteomes" id="UP001642464">
    <property type="component" value="Unassembled WGS sequence"/>
</dbReference>
<dbReference type="InterPro" id="IPR027640">
    <property type="entry name" value="Kinesin-like_fam"/>
</dbReference>
<feature type="region of interest" description="Disordered" evidence="8">
    <location>
        <begin position="1"/>
        <end position="98"/>
    </location>
</feature>
<feature type="coiled-coil region" evidence="7">
    <location>
        <begin position="673"/>
        <end position="700"/>
    </location>
</feature>
<dbReference type="InterPro" id="IPR001752">
    <property type="entry name" value="Kinesin_motor_dom"/>
</dbReference>
<dbReference type="PROSITE" id="PS50067">
    <property type="entry name" value="KINESIN_MOTOR_2"/>
    <property type="match status" value="1"/>
</dbReference>
<keyword evidence="5 7" id="KW-0175">Coiled coil</keyword>
<dbReference type="PANTHER" id="PTHR47969">
    <property type="entry name" value="CHROMOSOME-ASSOCIATED KINESIN KIF4A-RELATED"/>
    <property type="match status" value="1"/>
</dbReference>
<reference evidence="10 11" key="1">
    <citation type="submission" date="2024-02" db="EMBL/GenBank/DDBJ databases">
        <authorList>
            <person name="Chen Y."/>
            <person name="Shah S."/>
            <person name="Dougan E. K."/>
            <person name="Thang M."/>
            <person name="Chan C."/>
        </authorList>
    </citation>
    <scope>NUCLEOTIDE SEQUENCE [LARGE SCALE GENOMIC DNA]</scope>
</reference>
<evidence type="ECO:0000256" key="7">
    <source>
        <dbReference type="SAM" id="Coils"/>
    </source>
</evidence>
<evidence type="ECO:0000256" key="4">
    <source>
        <dbReference type="ARBA" id="ARBA00022840"/>
    </source>
</evidence>
<dbReference type="CDD" id="cd00106">
    <property type="entry name" value="KISc"/>
    <property type="match status" value="1"/>
</dbReference>
<gene>
    <name evidence="10" type="ORF">SCF082_LOCUS45065</name>
</gene>
<feature type="binding site" evidence="6">
    <location>
        <begin position="201"/>
        <end position="208"/>
    </location>
    <ligand>
        <name>ATP</name>
        <dbReference type="ChEBI" id="CHEBI:30616"/>
    </ligand>
</feature>
<evidence type="ECO:0000256" key="1">
    <source>
        <dbReference type="ARBA" id="ARBA00004496"/>
    </source>
</evidence>
<dbReference type="PROSITE" id="PS00411">
    <property type="entry name" value="KINESIN_MOTOR_1"/>
    <property type="match status" value="1"/>
</dbReference>
<feature type="compositionally biased region" description="Low complexity" evidence="8">
    <location>
        <begin position="52"/>
        <end position="64"/>
    </location>
</feature>
<feature type="domain" description="Kinesin motor" evidence="9">
    <location>
        <begin position="105"/>
        <end position="463"/>
    </location>
</feature>
<feature type="compositionally biased region" description="Low complexity" evidence="8">
    <location>
        <begin position="79"/>
        <end position="91"/>
    </location>
</feature>
<evidence type="ECO:0000256" key="3">
    <source>
        <dbReference type="ARBA" id="ARBA00022741"/>
    </source>
</evidence>
<feature type="region of interest" description="Disordered" evidence="8">
    <location>
        <begin position="959"/>
        <end position="1016"/>
    </location>
</feature>
<feature type="compositionally biased region" description="Polar residues" evidence="8">
    <location>
        <begin position="973"/>
        <end position="1016"/>
    </location>
</feature>